<keyword evidence="1" id="KW-1133">Transmembrane helix</keyword>
<keyword evidence="1" id="KW-0812">Transmembrane</keyword>
<accession>A0ABV1BYB5</accession>
<name>A0ABV1BYB5_9FIRM</name>
<dbReference type="EMBL" id="JBBMER010000009">
    <property type="protein sequence ID" value="MEQ2380480.1"/>
    <property type="molecule type" value="Genomic_DNA"/>
</dbReference>
<keyword evidence="1" id="KW-0472">Membrane</keyword>
<dbReference type="Proteomes" id="UP001442364">
    <property type="component" value="Unassembled WGS sequence"/>
</dbReference>
<gene>
    <name evidence="2" type="ORF">WMO14_11475</name>
</gene>
<feature type="transmembrane region" description="Helical" evidence="1">
    <location>
        <begin position="12"/>
        <end position="33"/>
    </location>
</feature>
<proteinExistence type="predicted"/>
<reference evidence="2 3" key="1">
    <citation type="submission" date="2024-03" db="EMBL/GenBank/DDBJ databases">
        <title>Human intestinal bacterial collection.</title>
        <authorList>
            <person name="Pauvert C."/>
            <person name="Hitch T.C.A."/>
            <person name="Clavel T."/>
        </authorList>
    </citation>
    <scope>NUCLEOTIDE SEQUENCE [LARGE SCALE GENOMIC DNA]</scope>
    <source>
        <strain evidence="2 3">CLA-AA-H255</strain>
    </source>
</reference>
<evidence type="ECO:0000256" key="1">
    <source>
        <dbReference type="SAM" id="Phobius"/>
    </source>
</evidence>
<evidence type="ECO:0000313" key="2">
    <source>
        <dbReference type="EMBL" id="MEQ2380480.1"/>
    </source>
</evidence>
<sequence length="367" mass="41850">MRKIFNKIFRYRLVSIYFILSQLVILTAIFGVLNTINKAYAKENDRLKALAKNRIELNIDTFAKKDILSYAAVNVDVGNVLAQGRMSVEVAQIGSTNRCEVLLAVNESTPYPMIRGHIPDKETDNGRNCVALGRDKYRYVYNRDGKDYITLGQEEYEVVGVIGSPVSDYWDYKIVLNIDCMSDSLKQSFSSLSNISLTVYSNKEDIMEIYNKVYSNVVNVDNTCNIVSYSKKDTGESTVSETLQKENIKTNVMVYTFCLINSIIISIFWTVQRKKELAIKRVFGFSNIRMIADIAVNLLLLMIITVIMYFVGYVLYSFIRYSTIQGMGLWSVKLILLAVGLFLITLVIAMIYPVVDIYRGQAYDKIR</sequence>
<organism evidence="2 3">
    <name type="scientific">[Lactobacillus] rogosae</name>
    <dbReference type="NCBI Taxonomy" id="706562"/>
    <lineage>
        <taxon>Bacteria</taxon>
        <taxon>Bacillati</taxon>
        <taxon>Bacillota</taxon>
        <taxon>Clostridia</taxon>
        <taxon>Lachnospirales</taxon>
        <taxon>Lachnospiraceae</taxon>
        <taxon>Lachnospira</taxon>
    </lineage>
</organism>
<keyword evidence="3" id="KW-1185">Reference proteome</keyword>
<feature type="transmembrane region" description="Helical" evidence="1">
    <location>
        <begin position="291"/>
        <end position="314"/>
    </location>
</feature>
<protein>
    <submittedName>
        <fullName evidence="2">ABC transporter permease</fullName>
    </submittedName>
</protein>
<feature type="transmembrane region" description="Helical" evidence="1">
    <location>
        <begin position="252"/>
        <end position="271"/>
    </location>
</feature>
<feature type="transmembrane region" description="Helical" evidence="1">
    <location>
        <begin position="334"/>
        <end position="355"/>
    </location>
</feature>
<comment type="caution">
    <text evidence="2">The sequence shown here is derived from an EMBL/GenBank/DDBJ whole genome shotgun (WGS) entry which is preliminary data.</text>
</comment>
<dbReference type="RefSeq" id="WP_055177493.1">
    <property type="nucleotide sequence ID" value="NZ_DAWCMB010000036.1"/>
</dbReference>
<evidence type="ECO:0000313" key="3">
    <source>
        <dbReference type="Proteomes" id="UP001442364"/>
    </source>
</evidence>